<dbReference type="EMBL" id="JAGGLC010000004">
    <property type="protein sequence ID" value="MBP1987530.1"/>
    <property type="molecule type" value="Genomic_DNA"/>
</dbReference>
<organism evidence="2 3">
    <name type="scientific">Halolamina salifodinae</name>
    <dbReference type="NCBI Taxonomy" id="1202767"/>
    <lineage>
        <taxon>Archaea</taxon>
        <taxon>Methanobacteriati</taxon>
        <taxon>Methanobacteriota</taxon>
        <taxon>Stenosarchaea group</taxon>
        <taxon>Halobacteria</taxon>
        <taxon>Halobacteriales</taxon>
        <taxon>Haloferacaceae</taxon>
    </lineage>
</organism>
<dbReference type="RefSeq" id="WP_209491838.1">
    <property type="nucleotide sequence ID" value="NZ_JAGGLC010000004.1"/>
</dbReference>
<accession>A0A8T4GYP3</accession>
<evidence type="ECO:0000256" key="1">
    <source>
        <dbReference type="SAM" id="Phobius"/>
    </source>
</evidence>
<reference evidence="2" key="1">
    <citation type="submission" date="2021-03" db="EMBL/GenBank/DDBJ databases">
        <title>Genomic Encyclopedia of Type Strains, Phase IV (KMG-IV): sequencing the most valuable type-strain genomes for metagenomic binning, comparative biology and taxonomic classification.</title>
        <authorList>
            <person name="Goeker M."/>
        </authorList>
    </citation>
    <scope>NUCLEOTIDE SEQUENCE</scope>
    <source>
        <strain evidence="2">DSM 26232</strain>
    </source>
</reference>
<proteinExistence type="predicted"/>
<gene>
    <name evidence="2" type="ORF">J2753_002031</name>
</gene>
<dbReference type="Proteomes" id="UP000823736">
    <property type="component" value="Unassembled WGS sequence"/>
</dbReference>
<keyword evidence="1" id="KW-0472">Membrane</keyword>
<keyword evidence="3" id="KW-1185">Reference proteome</keyword>
<evidence type="ECO:0000313" key="3">
    <source>
        <dbReference type="Proteomes" id="UP000823736"/>
    </source>
</evidence>
<dbReference type="AlphaFoldDB" id="A0A8T4GYP3"/>
<keyword evidence="1" id="KW-0812">Transmembrane</keyword>
<keyword evidence="1" id="KW-1133">Transmembrane helix</keyword>
<sequence length="67" mass="6653">MFGSRSALLVAGAVSALSLGGLATFLRLLPDSASTLPSAATFALVVVAVATGVVVGSRGVPDETSYW</sequence>
<comment type="caution">
    <text evidence="2">The sequence shown here is derived from an EMBL/GenBank/DDBJ whole genome shotgun (WGS) entry which is preliminary data.</text>
</comment>
<name>A0A8T4GYP3_9EURY</name>
<evidence type="ECO:0000313" key="2">
    <source>
        <dbReference type="EMBL" id="MBP1987530.1"/>
    </source>
</evidence>
<feature type="transmembrane region" description="Helical" evidence="1">
    <location>
        <begin position="39"/>
        <end position="60"/>
    </location>
</feature>
<protein>
    <submittedName>
        <fullName evidence="2">Uncharacterized protein</fullName>
    </submittedName>
</protein>